<dbReference type="InterPro" id="IPR036977">
    <property type="entry name" value="DNA_primase_Znf_CHC2"/>
</dbReference>
<evidence type="ECO:0000313" key="9">
    <source>
        <dbReference type="EMBL" id="MBH0115157.1"/>
    </source>
</evidence>
<dbReference type="InterPro" id="IPR006171">
    <property type="entry name" value="TOPRIM_dom"/>
</dbReference>
<dbReference type="SUPFAM" id="SSF57783">
    <property type="entry name" value="Zinc beta-ribbon"/>
    <property type="match status" value="1"/>
</dbReference>
<dbReference type="Proteomes" id="UP000617634">
    <property type="component" value="Unassembled WGS sequence"/>
</dbReference>
<evidence type="ECO:0000259" key="8">
    <source>
        <dbReference type="Pfam" id="PF23639"/>
    </source>
</evidence>
<gene>
    <name evidence="9" type="ORF">I5E68_19625</name>
</gene>
<dbReference type="Gene3D" id="3.90.580.10">
    <property type="entry name" value="Zinc finger, CHC2-type domain"/>
    <property type="match status" value="1"/>
</dbReference>
<protein>
    <submittedName>
        <fullName evidence="9">Toprim domain-containing protein</fullName>
    </submittedName>
</protein>
<reference evidence="9" key="1">
    <citation type="submission" date="2020-11" db="EMBL/GenBank/DDBJ databases">
        <title>Novosphingobium aureum sp. nov., a marine bacterium isolated from sediment of a salt flat.</title>
        <authorList>
            <person name="Yoo Y."/>
            <person name="Kim J.-J."/>
        </authorList>
    </citation>
    <scope>NUCLEOTIDE SEQUENCE</scope>
    <source>
        <strain evidence="9">YJ-S2-02</strain>
    </source>
</reference>
<dbReference type="GO" id="GO:1990077">
    <property type="term" value="C:primosome complex"/>
    <property type="evidence" value="ECO:0007669"/>
    <property type="project" value="UniProtKB-KW"/>
</dbReference>
<keyword evidence="1" id="KW-0240">DNA-directed RNA polymerase</keyword>
<feature type="domain" description="Toprim" evidence="7">
    <location>
        <begin position="195"/>
        <end position="285"/>
    </location>
</feature>
<evidence type="ECO:0000256" key="6">
    <source>
        <dbReference type="ARBA" id="ARBA00023163"/>
    </source>
</evidence>
<sequence length="288" mass="31498">MATTPQSAARQIVRDLKGTWHGRYGKVCCPAHDDHHASLSITPGRKAVLFHCFAGCTQREVIGAIRTQRLNPPISVRNNAPDKPTNDLTSLCRHLWDHALPTHGTPAERYLAKRGLSHSTAGRYAPGAITYEAGRKLRLPALLLPMTQSGRLVALLRIFLETDGRKCECLDAAKRTLGDPRQSAVHLGAPADDTMNLAEGFEDAESTIVLNELSGCSAVCGVERYRDLYIPDHVRRVRVYSQHGVAARDGLVRAHPHLTANGRSLQIILPPPGGDWNDALLAKGRAKR</sequence>
<dbReference type="EMBL" id="JADZGI010000010">
    <property type="protein sequence ID" value="MBH0115157.1"/>
    <property type="molecule type" value="Genomic_DNA"/>
</dbReference>
<keyword evidence="6" id="KW-0804">Transcription</keyword>
<dbReference type="GO" id="GO:0003677">
    <property type="term" value="F:DNA binding"/>
    <property type="evidence" value="ECO:0007669"/>
    <property type="project" value="InterPro"/>
</dbReference>
<dbReference type="Pfam" id="PF13362">
    <property type="entry name" value="Toprim_3"/>
    <property type="match status" value="1"/>
</dbReference>
<keyword evidence="2" id="KW-0639">Primosome</keyword>
<dbReference type="GO" id="GO:0008270">
    <property type="term" value="F:zinc ion binding"/>
    <property type="evidence" value="ECO:0007669"/>
    <property type="project" value="InterPro"/>
</dbReference>
<evidence type="ECO:0000256" key="4">
    <source>
        <dbReference type="ARBA" id="ARBA00022695"/>
    </source>
</evidence>
<dbReference type="AlphaFoldDB" id="A0A931HG29"/>
<dbReference type="GO" id="GO:0006269">
    <property type="term" value="P:DNA replication, synthesis of primer"/>
    <property type="evidence" value="ECO:0007669"/>
    <property type="project" value="UniProtKB-KW"/>
</dbReference>
<dbReference type="InterPro" id="IPR055570">
    <property type="entry name" value="DUF7146"/>
</dbReference>
<organism evidence="9 10">
    <name type="scientific">Novosphingobium aureum</name>
    <dbReference type="NCBI Taxonomy" id="2792964"/>
    <lineage>
        <taxon>Bacteria</taxon>
        <taxon>Pseudomonadati</taxon>
        <taxon>Pseudomonadota</taxon>
        <taxon>Alphaproteobacteria</taxon>
        <taxon>Sphingomonadales</taxon>
        <taxon>Sphingomonadaceae</taxon>
        <taxon>Novosphingobium</taxon>
    </lineage>
</organism>
<proteinExistence type="predicted"/>
<keyword evidence="4" id="KW-0548">Nucleotidyltransferase</keyword>
<evidence type="ECO:0000259" key="7">
    <source>
        <dbReference type="Pfam" id="PF13362"/>
    </source>
</evidence>
<evidence type="ECO:0000256" key="2">
    <source>
        <dbReference type="ARBA" id="ARBA00022515"/>
    </source>
</evidence>
<dbReference type="GO" id="GO:0016779">
    <property type="term" value="F:nucleotidyltransferase activity"/>
    <property type="evidence" value="ECO:0007669"/>
    <property type="project" value="UniProtKB-KW"/>
</dbReference>
<dbReference type="Pfam" id="PF23639">
    <property type="entry name" value="DUF7146"/>
    <property type="match status" value="1"/>
</dbReference>
<evidence type="ECO:0000256" key="5">
    <source>
        <dbReference type="ARBA" id="ARBA00022705"/>
    </source>
</evidence>
<keyword evidence="5" id="KW-0235">DNA replication</keyword>
<evidence type="ECO:0000256" key="3">
    <source>
        <dbReference type="ARBA" id="ARBA00022679"/>
    </source>
</evidence>
<evidence type="ECO:0000313" key="10">
    <source>
        <dbReference type="Proteomes" id="UP000617634"/>
    </source>
</evidence>
<evidence type="ECO:0000256" key="1">
    <source>
        <dbReference type="ARBA" id="ARBA00022478"/>
    </source>
</evidence>
<comment type="caution">
    <text evidence="9">The sequence shown here is derived from an EMBL/GenBank/DDBJ whole genome shotgun (WGS) entry which is preliminary data.</text>
</comment>
<keyword evidence="10" id="KW-1185">Reference proteome</keyword>
<accession>A0A931HG29</accession>
<dbReference type="GO" id="GO:0000428">
    <property type="term" value="C:DNA-directed RNA polymerase complex"/>
    <property type="evidence" value="ECO:0007669"/>
    <property type="project" value="UniProtKB-KW"/>
</dbReference>
<feature type="domain" description="DUF7146" evidence="8">
    <location>
        <begin position="90"/>
        <end position="187"/>
    </location>
</feature>
<keyword evidence="3" id="KW-0808">Transferase</keyword>
<name>A0A931HG29_9SPHN</name>